<evidence type="ECO:0000313" key="4">
    <source>
        <dbReference type="Proteomes" id="UP000424872"/>
    </source>
</evidence>
<dbReference type="GO" id="GO:0043565">
    <property type="term" value="F:sequence-specific DNA binding"/>
    <property type="evidence" value="ECO:0007669"/>
    <property type="project" value="UniProtKB-ARBA"/>
</dbReference>
<dbReference type="InterPro" id="IPR010985">
    <property type="entry name" value="Ribbon_hlx_hlx"/>
</dbReference>
<dbReference type="SUPFAM" id="SSF47598">
    <property type="entry name" value="Ribbon-helix-helix"/>
    <property type="match status" value="1"/>
</dbReference>
<evidence type="ECO:0000313" key="5">
    <source>
        <dbReference type="Proteomes" id="UP001171299"/>
    </source>
</evidence>
<keyword evidence="5" id="KW-1185">Reference proteome</keyword>
<keyword evidence="3" id="KW-0614">Plasmid</keyword>
<dbReference type="AlphaFoldDB" id="A0AAP9HB62"/>
<dbReference type="Gene3D" id="1.10.1220.10">
    <property type="entry name" value="Met repressor-like"/>
    <property type="match status" value="1"/>
</dbReference>
<dbReference type="EMBL" id="CP024639">
    <property type="protein sequence ID" value="QGR09646.1"/>
    <property type="molecule type" value="Genomic_DNA"/>
</dbReference>
<geneLocation type="plasmid" evidence="4">
    <name>pmsr2c</name>
</geneLocation>
<evidence type="ECO:0000313" key="2">
    <source>
        <dbReference type="EMBL" id="MDO6406552.1"/>
    </source>
</evidence>
<dbReference type="KEGG" id="ppho:CTZ24_24595"/>
<feature type="region of interest" description="Disordered" evidence="1">
    <location>
        <begin position="1"/>
        <end position="37"/>
    </location>
</feature>
<dbReference type="GO" id="GO:0006355">
    <property type="term" value="P:regulation of DNA-templated transcription"/>
    <property type="evidence" value="ECO:0007669"/>
    <property type="project" value="InterPro"/>
</dbReference>
<dbReference type="Pfam" id="PF09274">
    <property type="entry name" value="ParG"/>
    <property type="match status" value="1"/>
</dbReference>
<evidence type="ECO:0000256" key="1">
    <source>
        <dbReference type="SAM" id="MobiDB-lite"/>
    </source>
</evidence>
<reference evidence="2" key="3">
    <citation type="submission" date="2023-07" db="EMBL/GenBank/DDBJ databases">
        <title>The extreme plant-growth-promoting properties of Pantoea phytobeneficialis PF55 revealed by functional and genomic analysis.</title>
        <authorList>
            <person name="Nascimento F.X."/>
            <person name="Marcio R.J."/>
        </authorList>
    </citation>
    <scope>NUCLEOTIDE SEQUENCE</scope>
    <source>
        <strain evidence="2">PF55</strain>
    </source>
</reference>
<dbReference type="EMBL" id="JAUOOM010000006">
    <property type="protein sequence ID" value="MDO6406552.1"/>
    <property type="molecule type" value="Genomic_DNA"/>
</dbReference>
<gene>
    <name evidence="3" type="ORF">CTZ24_24595</name>
    <name evidence="2" type="ORF">Q3404_08190</name>
</gene>
<dbReference type="Proteomes" id="UP001171299">
    <property type="component" value="Unassembled WGS sequence"/>
</dbReference>
<reference evidence="3" key="2">
    <citation type="journal article" date="2020" name="Environ. Microbiol.">
        <title>The extreme plant-growth-promoting properties of Pantoea phytobeneficialis MSR2 revealed by functional and genomic analysis.</title>
        <authorList>
            <person name="Nascimento F.X."/>
            <person name="Hernandez A.G."/>
            <person name="Glick B.R."/>
            <person name="Rossi M.J."/>
        </authorList>
    </citation>
    <scope>NUCLEOTIDE SEQUENCE</scope>
    <source>
        <strain evidence="3">MSR2</strain>
    </source>
</reference>
<protein>
    <submittedName>
        <fullName evidence="3">DNA partition complex ParG</fullName>
    </submittedName>
    <submittedName>
        <fullName evidence="2">Plasmid partition protein ParG</fullName>
    </submittedName>
</protein>
<geneLocation type="plasmid" evidence="3">
    <name>pMSR2C</name>
</geneLocation>
<dbReference type="RefSeq" id="WP_021186250.1">
    <property type="nucleotide sequence ID" value="NZ_CP024639.1"/>
</dbReference>
<proteinExistence type="predicted"/>
<sequence>MALQKKHSSSTMTFGEHRDLSKIVSAPAQPGSDKQKRVNVNFDEAKHARFKAACAKRGTNITVVINDLVDQWLSDNE</sequence>
<dbReference type="Proteomes" id="UP000424872">
    <property type="component" value="Plasmid pMSR2C"/>
</dbReference>
<reference evidence="4" key="1">
    <citation type="submission" date="2017-11" db="EMBL/GenBank/DDBJ databases">
        <title>Genome sequence of Pantoea sp. MSR2.</title>
        <authorList>
            <person name="Nascimento F.X."/>
        </authorList>
    </citation>
    <scope>NUCLEOTIDE SEQUENCE [LARGE SCALE GENOMIC DNA]</scope>
    <source>
        <strain evidence="4">MSR2</strain>
        <plasmid evidence="4">pmsr2c</plasmid>
    </source>
</reference>
<name>A0AAP9HB62_9GAMM</name>
<evidence type="ECO:0000313" key="3">
    <source>
        <dbReference type="EMBL" id="QGR09646.1"/>
    </source>
</evidence>
<dbReference type="InterPro" id="IPR015354">
    <property type="entry name" value="DNA_partition_ParG"/>
</dbReference>
<organism evidence="3 4">
    <name type="scientific">Pantoea phytobeneficialis</name>
    <dbReference type="NCBI Taxonomy" id="2052056"/>
    <lineage>
        <taxon>Bacteria</taxon>
        <taxon>Pseudomonadati</taxon>
        <taxon>Pseudomonadota</taxon>
        <taxon>Gammaproteobacteria</taxon>
        <taxon>Enterobacterales</taxon>
        <taxon>Erwiniaceae</taxon>
        <taxon>Pantoea</taxon>
    </lineage>
</organism>
<accession>A0AAP9HB62</accession>
<dbReference type="InterPro" id="IPR013321">
    <property type="entry name" value="Arc_rbn_hlx_hlx"/>
</dbReference>